<name>A0A1J7J2L6_9PEZI</name>
<keyword evidence="3" id="KW-1185">Reference proteome</keyword>
<keyword evidence="1" id="KW-0732">Signal</keyword>
<dbReference type="Proteomes" id="UP000182658">
    <property type="component" value="Unassembled WGS sequence"/>
</dbReference>
<organism evidence="2 3">
    <name type="scientific">Coniochaeta ligniaria NRRL 30616</name>
    <dbReference type="NCBI Taxonomy" id="1408157"/>
    <lineage>
        <taxon>Eukaryota</taxon>
        <taxon>Fungi</taxon>
        <taxon>Dikarya</taxon>
        <taxon>Ascomycota</taxon>
        <taxon>Pezizomycotina</taxon>
        <taxon>Sordariomycetes</taxon>
        <taxon>Sordariomycetidae</taxon>
        <taxon>Coniochaetales</taxon>
        <taxon>Coniochaetaceae</taxon>
        <taxon>Coniochaeta</taxon>
    </lineage>
</organism>
<proteinExistence type="predicted"/>
<protein>
    <recommendedName>
        <fullName evidence="4">Secreted protein NIS1</fullName>
    </recommendedName>
</protein>
<evidence type="ECO:0000313" key="3">
    <source>
        <dbReference type="Proteomes" id="UP000182658"/>
    </source>
</evidence>
<evidence type="ECO:0008006" key="4">
    <source>
        <dbReference type="Google" id="ProtNLM"/>
    </source>
</evidence>
<feature type="chain" id="PRO_5012904980" description="Secreted protein NIS1" evidence="1">
    <location>
        <begin position="19"/>
        <end position="158"/>
    </location>
</feature>
<feature type="signal peptide" evidence="1">
    <location>
        <begin position="1"/>
        <end position="18"/>
    </location>
</feature>
<evidence type="ECO:0000256" key="1">
    <source>
        <dbReference type="SAM" id="SignalP"/>
    </source>
</evidence>
<dbReference type="Pfam" id="PF19271">
    <property type="entry name" value="Nis1"/>
    <property type="match status" value="1"/>
</dbReference>
<dbReference type="InterPro" id="IPR045469">
    <property type="entry name" value="Nis1"/>
</dbReference>
<evidence type="ECO:0000313" key="2">
    <source>
        <dbReference type="EMBL" id="OIW34343.1"/>
    </source>
</evidence>
<dbReference type="EMBL" id="KV875093">
    <property type="protein sequence ID" value="OIW34343.1"/>
    <property type="molecule type" value="Genomic_DNA"/>
</dbReference>
<accession>A0A1J7J2L6</accession>
<dbReference type="AlphaFoldDB" id="A0A1J7J2L6"/>
<dbReference type="InParanoid" id="A0A1J7J2L6"/>
<dbReference type="OrthoDB" id="3913322at2759"/>
<sequence length="158" mass="16290">MYAPALLVAALGAVAVNANIADLGVPSTIKSGDTFNILGHQTIGQGYGEVSIIFGIQHAEGAIYPDALGDVFAGPYSLPAWNDVSFGSGGYNVTIPNVSLSYADGPAVVRAAVLGLAGVYKSMSLTTYSIDTTIGASTSTDYVYTDIFHRGASCTWQS</sequence>
<gene>
    <name evidence="2" type="ORF">CONLIGDRAFT_665122</name>
</gene>
<reference evidence="2 3" key="1">
    <citation type="submission" date="2016-10" db="EMBL/GenBank/DDBJ databases">
        <title>Draft genome sequence of Coniochaeta ligniaria NRRL30616, a lignocellulolytic fungus for bioabatement of inhibitors in plant biomass hydrolysates.</title>
        <authorList>
            <consortium name="DOE Joint Genome Institute"/>
            <person name="Jimenez D.J."/>
            <person name="Hector R.E."/>
            <person name="Riley R."/>
            <person name="Sun H."/>
            <person name="Grigoriev I.V."/>
            <person name="Van Elsas J.D."/>
            <person name="Nichols N.N."/>
        </authorList>
    </citation>
    <scope>NUCLEOTIDE SEQUENCE [LARGE SCALE GENOMIC DNA]</scope>
    <source>
        <strain evidence="2 3">NRRL 30616</strain>
    </source>
</reference>